<feature type="transmembrane region" description="Helical" evidence="1">
    <location>
        <begin position="410"/>
        <end position="430"/>
    </location>
</feature>
<dbReference type="InterPro" id="IPR027268">
    <property type="entry name" value="Peptidase_M4/M1_CTD_sf"/>
</dbReference>
<evidence type="ECO:0000259" key="2">
    <source>
        <dbReference type="Pfam" id="PF01433"/>
    </source>
</evidence>
<keyword evidence="4" id="KW-1185">Reference proteome</keyword>
<proteinExistence type="predicted"/>
<feature type="transmembrane region" description="Helical" evidence="1">
    <location>
        <begin position="178"/>
        <end position="199"/>
    </location>
</feature>
<feature type="transmembrane region" description="Helical" evidence="1">
    <location>
        <begin position="568"/>
        <end position="590"/>
    </location>
</feature>
<feature type="transmembrane region" description="Helical" evidence="1">
    <location>
        <begin position="20"/>
        <end position="39"/>
    </location>
</feature>
<feature type="domain" description="Peptidase M1 membrane alanine aminopeptidase" evidence="2">
    <location>
        <begin position="880"/>
        <end position="1061"/>
    </location>
</feature>
<name>A0ABW0IJR2_9BACT</name>
<reference evidence="4" key="1">
    <citation type="journal article" date="2019" name="Int. J. Syst. Evol. Microbiol.">
        <title>The Global Catalogue of Microorganisms (GCM) 10K type strain sequencing project: providing services to taxonomists for standard genome sequencing and annotation.</title>
        <authorList>
            <consortium name="The Broad Institute Genomics Platform"/>
            <consortium name="The Broad Institute Genome Sequencing Center for Infectious Disease"/>
            <person name="Wu L."/>
            <person name="Ma J."/>
        </authorList>
    </citation>
    <scope>NUCLEOTIDE SEQUENCE [LARGE SCALE GENOMIC DNA]</scope>
    <source>
        <strain evidence="4">CCUG 55250</strain>
    </source>
</reference>
<feature type="transmembrane region" description="Helical" evidence="1">
    <location>
        <begin position="148"/>
        <end position="171"/>
    </location>
</feature>
<keyword evidence="1" id="KW-0812">Transmembrane</keyword>
<feature type="transmembrane region" description="Helical" evidence="1">
    <location>
        <begin position="450"/>
        <end position="471"/>
    </location>
</feature>
<dbReference type="GO" id="GO:0004177">
    <property type="term" value="F:aminopeptidase activity"/>
    <property type="evidence" value="ECO:0007669"/>
    <property type="project" value="UniProtKB-KW"/>
</dbReference>
<sequence length="1210" mass="139783">MFWNIFTFELKYRLKRPATYLYGLLLFLYSFLILIYGNGPASEKANVNSPYAIAYLLILTSIFATMLCSAVMGVPVYRDIEHNTRSYFFSYPISERGYLLGRYLGSFVILIGIMSCACLGIALGSLLGPVFNLADNIERYGPIRLWDYVQPMLVYVIPTVFFTGSLFFSLVALTRNVFVTYAGSLLLFIGYLLGVTLASDLENKDLVDLLDPFAFNTFTNATKYWTPAEQNELHAGLTGNVLLNRLLWSGIGLATLLYTLFRFDFQRFLAIKLGRKSKAAKTVEKKVQPVSTLPVAEKIFSTSAYFGHLLRLTKLEFGNIIRDVYFLVILMGGVLFLFLDGWFADQIMGTRSLPTTYYMIEVKDYDYILFVFILIIFYTGESVHRDKAVRFDNIADALPIPNWVSYGSKFLALTVICFLLVNLVIVSGVLNQTLKGYFEYDFGQYFTDLYLIEFPEYLQLLMLAFFVHILVNSKFTGHIITVGIWVVMVALRNFAEIDYNLFFYSYTPAYRISDMNGFGHFLKPLLWFNLYWLAFGFALLVIGNLFWNRGSEGDLKTRWRLAKLRLNRPSITALTVFLLIWVASGAWIYYNVSVLNKYQTADETRELQAEYEKKYSRYERVRHPKITDLNVTMDLVPEERKVTATGLFTLVNKTAQPLDSLHLLFSSPEYNHPKTQKLLIDGQSPAMLMKDTVFRYYIYKLPRTLQPGDTARMEITIASQPKGFTNGGFNRELVYNGTFFDTSIFPSFGYNPGGELSSDKYRKKYSLPIKQYQQPPYTDPWGRSNFLFTQDGDWITFEGTVSTAPDQIAIMPGYLQKEWTANGRKYYHYKMDAPIAYFMNVSSARYAVQRDVWKGPDGKTVNIEVYHHPTHGRNIDRYVNSVKASMDYYHQHFSPYQFRQMRIMEFPRYAGFAQSFPNTVPYAESFGWVGDFRDPDKTDYAYYVTAHEVAHQWWGHQVMPSNTRGANQISESMAEYASLMVLKKTYGDNIMQSRLKYSLDRYLRGRSSEDKFEETLLDNDTRSYVWYDKGSLVLFALQDYIGEERLNRAFKAYLERDAFQQKAPFTTSREWYRYIKAATPDSLQYFLTDNFEKITLYENRILEAKAEPLKNDQYKVTMTVQTKKLYYDKSGKETGAGQGKDLIEIGIFAEDAKNQKGMTEKVPLYLKKQWLRPGTHKLEFVVKGKPAKAGIDPYNKLIDRVSDDNVKPVE</sequence>
<keyword evidence="3" id="KW-0031">Aminopeptidase</keyword>
<keyword evidence="3" id="KW-0378">Hydrolase</keyword>
<dbReference type="SUPFAM" id="SSF55486">
    <property type="entry name" value="Metalloproteases ('zincins'), catalytic domain"/>
    <property type="match status" value="1"/>
</dbReference>
<keyword evidence="3" id="KW-0645">Protease</keyword>
<comment type="caution">
    <text evidence="3">The sequence shown here is derived from an EMBL/GenBank/DDBJ whole genome shotgun (WGS) entry which is preliminary data.</text>
</comment>
<feature type="transmembrane region" description="Helical" evidence="1">
    <location>
        <begin position="246"/>
        <end position="265"/>
    </location>
</feature>
<organism evidence="3 4">
    <name type="scientific">Larkinella bovis</name>
    <dbReference type="NCBI Taxonomy" id="683041"/>
    <lineage>
        <taxon>Bacteria</taxon>
        <taxon>Pseudomonadati</taxon>
        <taxon>Bacteroidota</taxon>
        <taxon>Cytophagia</taxon>
        <taxon>Cytophagales</taxon>
        <taxon>Spirosomataceae</taxon>
        <taxon>Larkinella</taxon>
    </lineage>
</organism>
<feature type="transmembrane region" description="Helical" evidence="1">
    <location>
        <begin position="478"/>
        <end position="495"/>
    </location>
</feature>
<feature type="transmembrane region" description="Helical" evidence="1">
    <location>
        <begin position="103"/>
        <end position="128"/>
    </location>
</feature>
<gene>
    <name evidence="3" type="ORF">ACFPMF_24215</name>
</gene>
<feature type="transmembrane region" description="Helical" evidence="1">
    <location>
        <begin position="525"/>
        <end position="547"/>
    </location>
</feature>
<feature type="transmembrane region" description="Helical" evidence="1">
    <location>
        <begin position="364"/>
        <end position="380"/>
    </location>
</feature>
<evidence type="ECO:0000313" key="3">
    <source>
        <dbReference type="EMBL" id="MFC5412452.1"/>
    </source>
</evidence>
<feature type="transmembrane region" description="Helical" evidence="1">
    <location>
        <begin position="51"/>
        <end position="77"/>
    </location>
</feature>
<dbReference type="RefSeq" id="WP_379849972.1">
    <property type="nucleotide sequence ID" value="NZ_JBHSMA010000012.1"/>
</dbReference>
<dbReference type="Pfam" id="PF01433">
    <property type="entry name" value="Peptidase_M1"/>
    <property type="match status" value="1"/>
</dbReference>
<dbReference type="Proteomes" id="UP001596106">
    <property type="component" value="Unassembled WGS sequence"/>
</dbReference>
<evidence type="ECO:0000313" key="4">
    <source>
        <dbReference type="Proteomes" id="UP001596106"/>
    </source>
</evidence>
<protein>
    <submittedName>
        <fullName evidence="3">ABC transporter permease/M1 family aminopeptidase</fullName>
    </submittedName>
</protein>
<dbReference type="EMBL" id="JBHSMA010000012">
    <property type="protein sequence ID" value="MFC5412452.1"/>
    <property type="molecule type" value="Genomic_DNA"/>
</dbReference>
<evidence type="ECO:0000256" key="1">
    <source>
        <dbReference type="SAM" id="Phobius"/>
    </source>
</evidence>
<keyword evidence="1" id="KW-1133">Transmembrane helix</keyword>
<accession>A0ABW0IJR2</accession>
<keyword evidence="1" id="KW-0472">Membrane</keyword>
<feature type="transmembrane region" description="Helical" evidence="1">
    <location>
        <begin position="324"/>
        <end position="344"/>
    </location>
</feature>
<dbReference type="Gene3D" id="1.10.390.10">
    <property type="entry name" value="Neutral Protease Domain 2"/>
    <property type="match status" value="1"/>
</dbReference>
<dbReference type="InterPro" id="IPR014782">
    <property type="entry name" value="Peptidase_M1_dom"/>
</dbReference>